<feature type="transmembrane region" description="Helical" evidence="1">
    <location>
        <begin position="38"/>
        <end position="59"/>
    </location>
</feature>
<keyword evidence="1" id="KW-0472">Membrane</keyword>
<sequence>MNLKVNTWKVKLAIVLIICSTLIYSFTIYRFGEIEHTIWYILIDLGFIPLDILIVVLFVEDIIDRKEKEMIIEKMDMLMSVFFSEIGDKLLTNFSKIDQHNEKIHQTLLKIKNSTNKEIKQYLKNLRTQTHEFSLVLPKENEKEFLLSLQKLLKEKRYFLVRMLENPNLLEKDSLSDLLLAIFHLDEELEKREIESIIYKSDIQHLIGDIDRVYFALIYEWITHLYYLKLNYPYMFHLALRTNPFDKDATIEILR</sequence>
<keyword evidence="1" id="KW-0812">Transmembrane</keyword>
<dbReference type="EMBL" id="LWMV01000201">
    <property type="protein sequence ID" value="KZX10837.1"/>
    <property type="molecule type" value="Genomic_DNA"/>
</dbReference>
<keyword evidence="3" id="KW-1185">Reference proteome</keyword>
<comment type="caution">
    <text evidence="2">The sequence shown here is derived from an EMBL/GenBank/DDBJ whole genome shotgun (WGS) entry which is preliminary data.</text>
</comment>
<name>A0A166C2T4_9EURY</name>
<dbReference type="PATRIC" id="fig|49547.3.peg.1743"/>
<protein>
    <submittedName>
        <fullName evidence="2">Uncharacterized protein</fullName>
    </submittedName>
</protein>
<evidence type="ECO:0000256" key="1">
    <source>
        <dbReference type="SAM" id="Phobius"/>
    </source>
</evidence>
<evidence type="ECO:0000313" key="3">
    <source>
        <dbReference type="Proteomes" id="UP000077245"/>
    </source>
</evidence>
<proteinExistence type="predicted"/>
<evidence type="ECO:0000313" key="2">
    <source>
        <dbReference type="EMBL" id="KZX10837.1"/>
    </source>
</evidence>
<dbReference type="AlphaFoldDB" id="A0A166C2T4"/>
<dbReference type="OrthoDB" id="56871at2157"/>
<feature type="transmembrane region" description="Helical" evidence="1">
    <location>
        <begin position="12"/>
        <end position="32"/>
    </location>
</feature>
<reference evidence="2 3" key="1">
    <citation type="submission" date="2016-04" db="EMBL/GenBank/DDBJ databases">
        <title>Genome sequence of Methanobrevibacter curvatus DSM 11111.</title>
        <authorList>
            <person name="Poehlein A."/>
            <person name="Seedorf H."/>
            <person name="Daniel R."/>
        </authorList>
    </citation>
    <scope>NUCLEOTIDE SEQUENCE [LARGE SCALE GENOMIC DNA]</scope>
    <source>
        <strain evidence="2 3">DSM 11111</strain>
    </source>
</reference>
<accession>A0A166C2T4</accession>
<organism evidence="2 3">
    <name type="scientific">Methanobrevibacter curvatus</name>
    <dbReference type="NCBI Taxonomy" id="49547"/>
    <lineage>
        <taxon>Archaea</taxon>
        <taxon>Methanobacteriati</taxon>
        <taxon>Methanobacteriota</taxon>
        <taxon>Methanomada group</taxon>
        <taxon>Methanobacteria</taxon>
        <taxon>Methanobacteriales</taxon>
        <taxon>Methanobacteriaceae</taxon>
        <taxon>Methanobrevibacter</taxon>
    </lineage>
</organism>
<keyword evidence="1" id="KW-1133">Transmembrane helix</keyword>
<dbReference type="Proteomes" id="UP000077245">
    <property type="component" value="Unassembled WGS sequence"/>
</dbReference>
<dbReference type="RefSeq" id="WP_067092422.1">
    <property type="nucleotide sequence ID" value="NZ_LWMV01000201.1"/>
</dbReference>
<gene>
    <name evidence="2" type="ORF">MBCUR_16350</name>
</gene>